<dbReference type="PIRSF" id="PIRSF006288">
    <property type="entry name" value="PII_uridyltransf"/>
    <property type="match status" value="1"/>
</dbReference>
<organism evidence="10 11">
    <name type="scientific">Methylophilales bacterium HTCC2181</name>
    <dbReference type="NCBI Taxonomy" id="383631"/>
    <lineage>
        <taxon>Bacteria</taxon>
        <taxon>Pseudomonadati</taxon>
        <taxon>Pseudomonadota</taxon>
        <taxon>Betaproteobacteria</taxon>
        <taxon>Nitrosomonadales</taxon>
        <taxon>OM43 clade</taxon>
    </lineage>
</organism>
<evidence type="ECO:0000313" key="11">
    <source>
        <dbReference type="Proteomes" id="UP000054262"/>
    </source>
</evidence>
<evidence type="ECO:0000256" key="5">
    <source>
        <dbReference type="ARBA" id="ARBA00022842"/>
    </source>
</evidence>
<dbReference type="GO" id="GO:0008081">
    <property type="term" value="F:phosphoric diester hydrolase activity"/>
    <property type="evidence" value="ECO:0007669"/>
    <property type="project" value="UniProtKB-UniRule"/>
</dbReference>
<comment type="domain">
    <text evidence="7">Has four distinct domains: an N-terminal nucleotidyltransferase (NT) domain responsible for UTase activity, a central HD domain that encodes UR activity, and two C-terminal ACT domains that seem to have a role in glutamine sensing.</text>
</comment>
<comment type="caution">
    <text evidence="10">The sequence shown here is derived from an EMBL/GenBank/DDBJ whole genome shotgun (WGS) entry which is preliminary data.</text>
</comment>
<evidence type="ECO:0000313" key="10">
    <source>
        <dbReference type="EMBL" id="EAV47320.1"/>
    </source>
</evidence>
<feature type="region of interest" description="Uridylyltransferase" evidence="7">
    <location>
        <begin position="1"/>
        <end position="325"/>
    </location>
</feature>
<feature type="domain" description="HD" evidence="9">
    <location>
        <begin position="441"/>
        <end position="563"/>
    </location>
</feature>
<dbReference type="GO" id="GO:0008773">
    <property type="term" value="F:[protein-PII] uridylyltransferase activity"/>
    <property type="evidence" value="ECO:0007669"/>
    <property type="project" value="UniProtKB-UniRule"/>
</dbReference>
<dbReference type="InterPro" id="IPR010043">
    <property type="entry name" value="UTase/UR"/>
</dbReference>
<evidence type="ECO:0000256" key="4">
    <source>
        <dbReference type="ARBA" id="ARBA00022801"/>
    </source>
</evidence>
<keyword evidence="1 7" id="KW-0808">Transferase</keyword>
<keyword evidence="5 7" id="KW-0460">Magnesium</keyword>
<dbReference type="NCBIfam" id="TIGR01693">
    <property type="entry name" value="UTase_glnD"/>
    <property type="match status" value="1"/>
</dbReference>
<feature type="domain" description="ACT" evidence="8">
    <location>
        <begin position="680"/>
        <end position="757"/>
    </location>
</feature>
<dbReference type="EC" id="2.7.7.59" evidence="7"/>
<dbReference type="InterPro" id="IPR002912">
    <property type="entry name" value="ACT_dom"/>
</dbReference>
<reference evidence="10 11" key="1">
    <citation type="submission" date="2006-11" db="EMBL/GenBank/DDBJ databases">
        <authorList>
            <person name="Giovannoni S."/>
            <person name="Vergin K."/>
            <person name="Ferriera S."/>
            <person name="Johnson J."/>
            <person name="Kravitz S."/>
            <person name="Beeson K."/>
            <person name="Sutton G."/>
            <person name="Rogers Y.-H."/>
            <person name="Friedman R."/>
            <person name="Frazier M."/>
            <person name="Venter J.C."/>
        </authorList>
    </citation>
    <scope>NUCLEOTIDE SEQUENCE [LARGE SCALE GENOMIC DNA]</scope>
    <source>
        <strain evidence="10 11">HTCC2181</strain>
    </source>
</reference>
<dbReference type="Gene3D" id="3.30.460.10">
    <property type="entry name" value="Beta Polymerase, domain 2"/>
    <property type="match status" value="1"/>
</dbReference>
<dbReference type="InterPro" id="IPR043519">
    <property type="entry name" value="NT_sf"/>
</dbReference>
<evidence type="ECO:0000256" key="3">
    <source>
        <dbReference type="ARBA" id="ARBA00022737"/>
    </source>
</evidence>
<dbReference type="Pfam" id="PF01909">
    <property type="entry name" value="NTP_transf_2"/>
    <property type="match status" value="1"/>
</dbReference>
<protein>
    <recommendedName>
        <fullName evidence="7">Bifunctional uridylyltransferase/uridylyl-removing enzyme</fullName>
        <shortName evidence="7">UTase/UR</shortName>
    </recommendedName>
    <alternativeName>
        <fullName evidence="7">Bifunctional [protein-PII] modification enzyme</fullName>
    </alternativeName>
    <alternativeName>
        <fullName evidence="7">Bifunctional nitrogen sensor protein</fullName>
    </alternativeName>
    <domain>
        <recommendedName>
            <fullName evidence="7">[Protein-PII] uridylyltransferase</fullName>
            <shortName evidence="7">PII uridylyltransferase</shortName>
            <shortName evidence="7">UTase</shortName>
            <ecNumber evidence="7">2.7.7.59</ecNumber>
        </recommendedName>
    </domain>
    <domain>
        <recommendedName>
            <fullName evidence="7">[Protein-PII]-UMP uridylyl-removing enzyme</fullName>
            <shortName evidence="7">UR</shortName>
            <ecNumber evidence="7">3.1.4.-</ecNumber>
        </recommendedName>
    </domain>
</protein>
<dbReference type="Pfam" id="PF08335">
    <property type="entry name" value="GlnD_UR_UTase"/>
    <property type="match status" value="1"/>
</dbReference>
<dbReference type="CDD" id="cd00077">
    <property type="entry name" value="HDc"/>
    <property type="match status" value="1"/>
</dbReference>
<keyword evidence="3" id="KW-0677">Repeat</keyword>
<comment type="catalytic activity">
    <reaction evidence="7">
        <text>[protein-PII]-uridylyl-L-tyrosine + H2O = [protein-PII]-L-tyrosine + UMP + H(+)</text>
        <dbReference type="Rhea" id="RHEA:48600"/>
        <dbReference type="Rhea" id="RHEA-COMP:12147"/>
        <dbReference type="Rhea" id="RHEA-COMP:12148"/>
        <dbReference type="ChEBI" id="CHEBI:15377"/>
        <dbReference type="ChEBI" id="CHEBI:15378"/>
        <dbReference type="ChEBI" id="CHEBI:46858"/>
        <dbReference type="ChEBI" id="CHEBI:57865"/>
        <dbReference type="ChEBI" id="CHEBI:90602"/>
    </reaction>
</comment>
<dbReference type="SMART" id="SM00471">
    <property type="entry name" value="HDc"/>
    <property type="match status" value="1"/>
</dbReference>
<dbReference type="SUPFAM" id="SSF109604">
    <property type="entry name" value="HD-domain/PDEase-like"/>
    <property type="match status" value="1"/>
</dbReference>
<comment type="activity regulation">
    <text evidence="7">Uridylyltransferase (UTase) activity is inhibited by glutamine, while glutamine activates uridylyl-removing (UR) activity.</text>
</comment>
<dbReference type="SUPFAM" id="SSF81593">
    <property type="entry name" value="Nucleotidyltransferase substrate binding subunit/domain"/>
    <property type="match status" value="1"/>
</dbReference>
<keyword evidence="11" id="KW-1185">Reference proteome</keyword>
<comment type="function">
    <text evidence="7">Modifies, by uridylylation and deuridylylation, the PII regulatory proteins (GlnB and homologs), in response to the nitrogen status of the cell that GlnD senses through the glutamine level. Under low glutamine levels, catalyzes the conversion of the PII proteins and UTP to PII-UMP and PPi, while under higher glutamine levels, GlnD hydrolyzes PII-UMP to PII and UMP (deuridylylation). Thus, controls uridylylation state and activity of the PII proteins, and plays an important role in the regulation of nitrogen metabolism.</text>
</comment>
<feature type="domain" description="ACT" evidence="8">
    <location>
        <begin position="788"/>
        <end position="856"/>
    </location>
</feature>
<comment type="catalytic activity">
    <reaction evidence="7">
        <text>[protein-PII]-L-tyrosine + UTP = [protein-PII]-uridylyl-L-tyrosine + diphosphate</text>
        <dbReference type="Rhea" id="RHEA:13673"/>
        <dbReference type="Rhea" id="RHEA-COMP:12147"/>
        <dbReference type="Rhea" id="RHEA-COMP:12148"/>
        <dbReference type="ChEBI" id="CHEBI:33019"/>
        <dbReference type="ChEBI" id="CHEBI:46398"/>
        <dbReference type="ChEBI" id="CHEBI:46858"/>
        <dbReference type="ChEBI" id="CHEBI:90602"/>
        <dbReference type="EC" id="2.7.7.59"/>
    </reaction>
</comment>
<dbReference type="PANTHER" id="PTHR47320">
    <property type="entry name" value="BIFUNCTIONAL URIDYLYLTRANSFERASE/URIDYLYL-REMOVING ENZYME"/>
    <property type="match status" value="1"/>
</dbReference>
<dbReference type="PROSITE" id="PS51831">
    <property type="entry name" value="HD"/>
    <property type="match status" value="1"/>
</dbReference>
<keyword evidence="4 7" id="KW-0378">Hydrolase</keyword>
<sequence>MVHHSPGILSAVMIQELKKNYQVKFKQLCKDFLSVHKGQTFLKKHTRLVDGLLLNLLKSLSIESHISLVAVGGYGREELYPYSDIDILILIPENLSQIDQEKVTAFVTACWDLGLKIGHSVRTIKENRMEMHKDIKTTTNLLESRLLVGSKKEFLALKASISSEINQRQFYIQKLQEQNARHKKFRDSAYQLEPNIKESPGGLRDLHMVLWVASSQNKGNTFKQLLANNVIDREEFNKVRFHLNQISKRRMLLHLLAGRAEDRLVFDLQNQLAEHLGYQSSGYKKASELVMKSYYKSVNYIILFNEIMLKKLDPLQHKNTAITHTLPLYEYDNLLEIDQSYQGNFLKHLFDPFIVFQNNKHLIGFGPNLLGLLDTNSKRINRSIREDKSTRDNFFTVLNGNNKVNRSLRLLNKCNILGKYIPSFGRVVAQMQHDLFHIYTVDEHTLNVVENIRRFSKAKLKHEFPECHRIFTSFDKPYLLYLAAIFHDIAKGRGGDHSEKGEKVAKRFARSFGLSGEDSNLIAWLVKSHLKLSQVAQKEDLSDPSVIQRFTAFITTQYRLDALYLLTVADIRATSPHVWNQWKATLLKDLYNATSSYLSNQSMSAEELIVNRKNAAQLILDGYSISKTTIRATWQALGNDYFYKFDEHDIAWHSRVLVNYQTNFGTLIKVHHCRNGNGLEVLVYTKNISNAFIKITNFFYVNQLDVAQARIHTTENGYALDIFNVLIEENASTSYQNLFIHIESELGKIIDDQTVLPKTMSLKKTRQASHHRINTQISYNNLANGLIEFHVITDEQKGLLSLIAAEINRYGFSISNAKINTLGGRAEDFFLLSSKEELEPAKLKKLESSIKNQLLN</sequence>
<evidence type="ECO:0000256" key="1">
    <source>
        <dbReference type="ARBA" id="ARBA00022679"/>
    </source>
</evidence>
<comment type="similarity">
    <text evidence="7">Belongs to the GlnD family.</text>
</comment>
<evidence type="ECO:0000256" key="7">
    <source>
        <dbReference type="HAMAP-Rule" id="MF_00277"/>
    </source>
</evidence>
<keyword evidence="2 7" id="KW-0548">Nucleotidyltransferase</keyword>
<dbReference type="Gene3D" id="1.10.3090.10">
    <property type="entry name" value="cca-adding enzyme, domain 2"/>
    <property type="match status" value="1"/>
</dbReference>
<accession>A0P710</accession>
<proteinExistence type="inferred from homology"/>
<evidence type="ECO:0000256" key="6">
    <source>
        <dbReference type="ARBA" id="ARBA00023268"/>
    </source>
</evidence>
<dbReference type="AlphaFoldDB" id="A0P710"/>
<name>A0P710_9PROT</name>
<evidence type="ECO:0000259" key="9">
    <source>
        <dbReference type="PROSITE" id="PS51831"/>
    </source>
</evidence>
<dbReference type="Pfam" id="PF01966">
    <property type="entry name" value="HD"/>
    <property type="match status" value="1"/>
</dbReference>
<dbReference type="InterPro" id="IPR003607">
    <property type="entry name" value="HD/PDEase_dom"/>
</dbReference>
<evidence type="ECO:0000256" key="2">
    <source>
        <dbReference type="ARBA" id="ARBA00022695"/>
    </source>
</evidence>
<comment type="caution">
    <text evidence="7">Lacks conserved residue(s) required for the propagation of feature annotation.</text>
</comment>
<comment type="cofactor">
    <cofactor evidence="7">
        <name>Mg(2+)</name>
        <dbReference type="ChEBI" id="CHEBI:18420"/>
    </cofactor>
</comment>
<gene>
    <name evidence="7" type="primary">glnD</name>
    <name evidence="10" type="ORF">MB2181_04565</name>
</gene>
<dbReference type="SUPFAM" id="SSF81301">
    <property type="entry name" value="Nucleotidyltransferase"/>
    <property type="match status" value="1"/>
</dbReference>
<dbReference type="InterPro" id="IPR006674">
    <property type="entry name" value="HD_domain"/>
</dbReference>
<dbReference type="InterPro" id="IPR013546">
    <property type="entry name" value="PII_UdlTrfase/GS_AdlTrfase"/>
</dbReference>
<dbReference type="Proteomes" id="UP000054262">
    <property type="component" value="Unassembled WGS sequence"/>
</dbReference>
<dbReference type="GO" id="GO:0006808">
    <property type="term" value="P:regulation of nitrogen utilization"/>
    <property type="evidence" value="ECO:0007669"/>
    <property type="project" value="UniProtKB-UniRule"/>
</dbReference>
<dbReference type="EC" id="3.1.4.-" evidence="7"/>
<evidence type="ECO:0000259" key="8">
    <source>
        <dbReference type="PROSITE" id="PS51671"/>
    </source>
</evidence>
<dbReference type="HAMAP" id="MF_00277">
    <property type="entry name" value="PII_uridylyl_transf"/>
    <property type="match status" value="1"/>
</dbReference>
<dbReference type="PROSITE" id="PS51671">
    <property type="entry name" value="ACT"/>
    <property type="match status" value="2"/>
</dbReference>
<dbReference type="CDD" id="cd04900">
    <property type="entry name" value="ACT_UUR-like_1"/>
    <property type="match status" value="1"/>
</dbReference>
<dbReference type="CDD" id="cd05401">
    <property type="entry name" value="NT_GlnE_GlnD_like"/>
    <property type="match status" value="1"/>
</dbReference>
<dbReference type="EMBL" id="AAUX01000001">
    <property type="protein sequence ID" value="EAV47320.1"/>
    <property type="molecule type" value="Genomic_DNA"/>
</dbReference>
<dbReference type="OrthoDB" id="9758038at2"/>
<dbReference type="InterPro" id="IPR002934">
    <property type="entry name" value="Polymerase_NTP_transf_dom"/>
</dbReference>
<dbReference type="PANTHER" id="PTHR47320:SF1">
    <property type="entry name" value="BIFUNCTIONAL URIDYLYLTRANSFERASE_URIDYLYL-REMOVING ENZYME"/>
    <property type="match status" value="1"/>
</dbReference>
<keyword evidence="6 7" id="KW-0511">Multifunctional enzyme</keyword>